<name>A0A5J4U8M9_9EUKA</name>
<dbReference type="Proteomes" id="UP000324800">
    <property type="component" value="Unassembled WGS sequence"/>
</dbReference>
<evidence type="ECO:0000313" key="2">
    <source>
        <dbReference type="EMBL" id="KAA6366769.1"/>
    </source>
</evidence>
<evidence type="ECO:0000256" key="1">
    <source>
        <dbReference type="SAM" id="MobiDB-lite"/>
    </source>
</evidence>
<organism evidence="2 3">
    <name type="scientific">Streblomastix strix</name>
    <dbReference type="NCBI Taxonomy" id="222440"/>
    <lineage>
        <taxon>Eukaryota</taxon>
        <taxon>Metamonada</taxon>
        <taxon>Preaxostyla</taxon>
        <taxon>Oxymonadida</taxon>
        <taxon>Streblomastigidae</taxon>
        <taxon>Streblomastix</taxon>
    </lineage>
</organism>
<dbReference type="AlphaFoldDB" id="A0A5J4U8M9"/>
<feature type="non-terminal residue" evidence="2">
    <location>
        <position position="1"/>
    </location>
</feature>
<comment type="caution">
    <text evidence="2">The sequence shown here is derived from an EMBL/GenBank/DDBJ whole genome shotgun (WGS) entry which is preliminary data.</text>
</comment>
<accession>A0A5J4U8M9</accession>
<proteinExistence type="predicted"/>
<gene>
    <name evidence="2" type="ORF">EZS28_037704</name>
</gene>
<evidence type="ECO:0000313" key="3">
    <source>
        <dbReference type="Proteomes" id="UP000324800"/>
    </source>
</evidence>
<sequence length="420" mass="46597">IENDADRELGLGICGVDVLVETLEESCGIDEYEIIIGYTVHLLNFLTTMNDIAVAEGQPTTSNTSSSQKQLKQVSTSNVIIKRQDVLRRIRSHSAKLIKQLVTILTLDRSKYKIETVTSTAGALAQLVLWDNNVTHDIINQQPQFVPNTYQVLSQYNESQPLLVKHLCIIYQIIGQSGVSARSMLNLAGLNAAKIISESIAKFYRSQPLLVKHCLSVLKVLSESGLSPTLAATFNQMSAATAGAALTYYTIFVSWKFGMYPGKDDDVDLADQGAQMDEASLQREYAGFADISNSSVSQRGSGSLPSASSGTQARDWFEDRTENTSVGLADIEEILEIGVDFLRKVAEMMTEAQKKEILSEQMKVTLMQLMSIYMQKNRTMVEKAAVALFRMQKKQGPRSRFTKLLKMARSQYPDSKSFNE</sequence>
<feature type="compositionally biased region" description="Low complexity" evidence="1">
    <location>
        <begin position="294"/>
        <end position="306"/>
    </location>
</feature>
<reference evidence="2 3" key="1">
    <citation type="submission" date="2019-03" db="EMBL/GenBank/DDBJ databases">
        <title>Single cell metagenomics reveals metabolic interactions within the superorganism composed of flagellate Streblomastix strix and complex community of Bacteroidetes bacteria on its surface.</title>
        <authorList>
            <person name="Treitli S.C."/>
            <person name="Kolisko M."/>
            <person name="Husnik F."/>
            <person name="Keeling P."/>
            <person name="Hampl V."/>
        </authorList>
    </citation>
    <scope>NUCLEOTIDE SEQUENCE [LARGE SCALE GENOMIC DNA]</scope>
    <source>
        <strain evidence="2">ST1C</strain>
    </source>
</reference>
<feature type="region of interest" description="Disordered" evidence="1">
    <location>
        <begin position="294"/>
        <end position="315"/>
    </location>
</feature>
<protein>
    <submittedName>
        <fullName evidence="2">Uncharacterized protein</fullName>
    </submittedName>
</protein>
<dbReference type="EMBL" id="SNRW01019022">
    <property type="protein sequence ID" value="KAA6366769.1"/>
    <property type="molecule type" value="Genomic_DNA"/>
</dbReference>